<feature type="transmembrane region" description="Helical" evidence="1">
    <location>
        <begin position="125"/>
        <end position="141"/>
    </location>
</feature>
<reference evidence="2 3" key="1">
    <citation type="submission" date="2016-07" db="EMBL/GenBank/DDBJ databases">
        <title>Genome analysis of Flavihumibacter stibioxidans YS-17.</title>
        <authorList>
            <person name="Shi K."/>
            <person name="Han Y."/>
            <person name="Wang G."/>
        </authorList>
    </citation>
    <scope>NUCLEOTIDE SEQUENCE [LARGE SCALE GENOMIC DNA]</scope>
    <source>
        <strain evidence="2 3">YS-17</strain>
    </source>
</reference>
<accession>A0ABR7M7B7</accession>
<dbReference type="Proteomes" id="UP000765802">
    <property type="component" value="Unassembled WGS sequence"/>
</dbReference>
<evidence type="ECO:0000313" key="2">
    <source>
        <dbReference type="EMBL" id="MBC6490903.1"/>
    </source>
</evidence>
<feature type="transmembrane region" description="Helical" evidence="1">
    <location>
        <begin position="175"/>
        <end position="195"/>
    </location>
</feature>
<keyword evidence="1" id="KW-1133">Transmembrane helix</keyword>
<protein>
    <recommendedName>
        <fullName evidence="4">DUF2157 domain-containing protein</fullName>
    </recommendedName>
</protein>
<keyword evidence="1" id="KW-0812">Transmembrane</keyword>
<proteinExistence type="predicted"/>
<feature type="transmembrane region" description="Helical" evidence="1">
    <location>
        <begin position="57"/>
        <end position="78"/>
    </location>
</feature>
<gene>
    <name evidence="2" type="ORF">BC349_07655</name>
</gene>
<name>A0ABR7M7B7_9BACT</name>
<sequence>MAEKKMSESESLELIQNMIQTARDEHNDNGLGWRVWGWVLFVASFGTYLSMEFRWKGSYWLWNLALPVGIVLMVLSALRKRTHKKNLTYAQDLLDRIGIGFFASLLSMIAGINIYFAYTTDPGDIDFWGFFYILYAFWMYIHGSALKFRPLIIGAVLNWLAGILMFRVSDMKYEMLIGAIAILLGYLVPGYLLFLQSKKRRS</sequence>
<evidence type="ECO:0000256" key="1">
    <source>
        <dbReference type="SAM" id="Phobius"/>
    </source>
</evidence>
<feature type="transmembrane region" description="Helical" evidence="1">
    <location>
        <begin position="148"/>
        <end position="169"/>
    </location>
</feature>
<dbReference type="RefSeq" id="WP_187256245.1">
    <property type="nucleotide sequence ID" value="NZ_JBHULF010000014.1"/>
</dbReference>
<feature type="transmembrane region" description="Helical" evidence="1">
    <location>
        <begin position="31"/>
        <end position="51"/>
    </location>
</feature>
<keyword evidence="3" id="KW-1185">Reference proteome</keyword>
<dbReference type="EMBL" id="MBUA01000012">
    <property type="protein sequence ID" value="MBC6490903.1"/>
    <property type="molecule type" value="Genomic_DNA"/>
</dbReference>
<feature type="transmembrane region" description="Helical" evidence="1">
    <location>
        <begin position="99"/>
        <end position="119"/>
    </location>
</feature>
<evidence type="ECO:0000313" key="3">
    <source>
        <dbReference type="Proteomes" id="UP000765802"/>
    </source>
</evidence>
<organism evidence="2 3">
    <name type="scientific">Flavihumibacter stibioxidans</name>
    <dbReference type="NCBI Taxonomy" id="1834163"/>
    <lineage>
        <taxon>Bacteria</taxon>
        <taxon>Pseudomonadati</taxon>
        <taxon>Bacteroidota</taxon>
        <taxon>Chitinophagia</taxon>
        <taxon>Chitinophagales</taxon>
        <taxon>Chitinophagaceae</taxon>
        <taxon>Flavihumibacter</taxon>
    </lineage>
</organism>
<comment type="caution">
    <text evidence="2">The sequence shown here is derived from an EMBL/GenBank/DDBJ whole genome shotgun (WGS) entry which is preliminary data.</text>
</comment>
<evidence type="ECO:0008006" key="4">
    <source>
        <dbReference type="Google" id="ProtNLM"/>
    </source>
</evidence>
<keyword evidence="1" id="KW-0472">Membrane</keyword>